<comment type="caution">
    <text evidence="2">The sequence shown here is derived from an EMBL/GenBank/DDBJ whole genome shotgun (WGS) entry which is preliminary data.</text>
</comment>
<proteinExistence type="predicted"/>
<protein>
    <submittedName>
        <fullName evidence="2">NAD(P)H-binding protein</fullName>
    </submittedName>
</protein>
<sequence>MSKVFIVGGSGRVATELIKDLVAAGNEVVAGARQPDKIVKLNGVTPVALDLHGDVAKIASLMAGSNAVYFVAGSRGKDLLQTDAMGAVKTMQAASRAGIKRYIMLSSMYALEPEKWADYPALASITDYNIAKFFADNYLIKSTDLDYTIIQPAVLTEEAGTGKVNFGPGDEITNPIPDVAQVLANVLNADNTIDKVIMMRTGDTPIKDAIKAL</sequence>
<accession>A0ABT7UX71</accession>
<gene>
    <name evidence="2" type="ORF">QUW44_03725</name>
</gene>
<reference evidence="2 3" key="2">
    <citation type="submission" date="2023-06" db="EMBL/GenBank/DDBJ databases">
        <authorList>
            <person name="Zeman M."/>
            <person name="Kubasova T."/>
            <person name="Jahodarova E."/>
            <person name="Nykrynova M."/>
            <person name="Rychlik I."/>
        </authorList>
    </citation>
    <scope>NUCLEOTIDE SEQUENCE [LARGE SCALE GENOMIC DNA]</scope>
    <source>
        <strain evidence="2 3">161_Gplus</strain>
    </source>
</reference>
<dbReference type="EMBL" id="JAUDDW010000009">
    <property type="protein sequence ID" value="MDM8266279.1"/>
    <property type="molecule type" value="Genomic_DNA"/>
</dbReference>
<keyword evidence="3" id="KW-1185">Reference proteome</keyword>
<reference evidence="3" key="1">
    <citation type="submission" date="2023-06" db="EMBL/GenBank/DDBJ databases">
        <title>Identification and characterization of horizontal gene transfer across gut microbiota members of farm animals based on homology search.</title>
        <authorList>
            <person name="Zeman M."/>
            <person name="Kubasova T."/>
            <person name="Jahodarova E."/>
            <person name="Nykrynova M."/>
            <person name="Rychlik I."/>
        </authorList>
    </citation>
    <scope>NUCLEOTIDE SEQUENCE [LARGE SCALE GENOMIC DNA]</scope>
    <source>
        <strain evidence="3">161_Gplus</strain>
    </source>
</reference>
<dbReference type="InterPro" id="IPR016040">
    <property type="entry name" value="NAD(P)-bd_dom"/>
</dbReference>
<evidence type="ECO:0000313" key="3">
    <source>
        <dbReference type="Proteomes" id="UP001529343"/>
    </source>
</evidence>
<evidence type="ECO:0000313" key="2">
    <source>
        <dbReference type="EMBL" id="MDM8266279.1"/>
    </source>
</evidence>
<dbReference type="RefSeq" id="WP_289585953.1">
    <property type="nucleotide sequence ID" value="NZ_JAUDDW010000009.1"/>
</dbReference>
<dbReference type="SUPFAM" id="SSF51735">
    <property type="entry name" value="NAD(P)-binding Rossmann-fold domains"/>
    <property type="match status" value="1"/>
</dbReference>
<dbReference type="PANTHER" id="PTHR15020">
    <property type="entry name" value="FLAVIN REDUCTASE-RELATED"/>
    <property type="match status" value="1"/>
</dbReference>
<name>A0ABT7UX71_9LACO</name>
<dbReference type="InterPro" id="IPR036291">
    <property type="entry name" value="NAD(P)-bd_dom_sf"/>
</dbReference>
<dbReference type="PANTHER" id="PTHR15020:SF50">
    <property type="entry name" value="UPF0659 PROTEIN YMR090W"/>
    <property type="match status" value="1"/>
</dbReference>
<organism evidence="2 3">
    <name type="scientific">Limosilactobacillus pontis</name>
    <dbReference type="NCBI Taxonomy" id="35787"/>
    <lineage>
        <taxon>Bacteria</taxon>
        <taxon>Bacillati</taxon>
        <taxon>Bacillota</taxon>
        <taxon>Bacilli</taxon>
        <taxon>Lactobacillales</taxon>
        <taxon>Lactobacillaceae</taxon>
        <taxon>Limosilactobacillus</taxon>
    </lineage>
</organism>
<feature type="domain" description="NAD(P)-binding" evidence="1">
    <location>
        <begin position="8"/>
        <end position="189"/>
    </location>
</feature>
<dbReference type="Proteomes" id="UP001529343">
    <property type="component" value="Unassembled WGS sequence"/>
</dbReference>
<evidence type="ECO:0000259" key="1">
    <source>
        <dbReference type="Pfam" id="PF13460"/>
    </source>
</evidence>
<dbReference type="Gene3D" id="3.40.50.720">
    <property type="entry name" value="NAD(P)-binding Rossmann-like Domain"/>
    <property type="match status" value="1"/>
</dbReference>
<dbReference type="Pfam" id="PF13460">
    <property type="entry name" value="NAD_binding_10"/>
    <property type="match status" value="1"/>
</dbReference>